<dbReference type="AlphaFoldDB" id="A0A914PDS6"/>
<accession>A0A914PDS6</accession>
<name>A0A914PDS6_9BILA</name>
<organism evidence="1 2">
    <name type="scientific">Panagrolaimus davidi</name>
    <dbReference type="NCBI Taxonomy" id="227884"/>
    <lineage>
        <taxon>Eukaryota</taxon>
        <taxon>Metazoa</taxon>
        <taxon>Ecdysozoa</taxon>
        <taxon>Nematoda</taxon>
        <taxon>Chromadorea</taxon>
        <taxon>Rhabditida</taxon>
        <taxon>Tylenchina</taxon>
        <taxon>Panagrolaimomorpha</taxon>
        <taxon>Panagrolaimoidea</taxon>
        <taxon>Panagrolaimidae</taxon>
        <taxon>Panagrolaimus</taxon>
    </lineage>
</organism>
<evidence type="ECO:0000313" key="1">
    <source>
        <dbReference type="Proteomes" id="UP000887578"/>
    </source>
</evidence>
<reference evidence="2" key="1">
    <citation type="submission" date="2022-11" db="UniProtKB">
        <authorList>
            <consortium name="WormBaseParasite"/>
        </authorList>
    </citation>
    <scope>IDENTIFICATION</scope>
</reference>
<dbReference type="Proteomes" id="UP000887578">
    <property type="component" value="Unplaced"/>
</dbReference>
<proteinExistence type="predicted"/>
<keyword evidence="1" id="KW-1185">Reference proteome</keyword>
<dbReference type="WBParaSite" id="PDA_v2.g12908.t1">
    <property type="protein sequence ID" value="PDA_v2.g12908.t1"/>
    <property type="gene ID" value="PDA_v2.g12908"/>
</dbReference>
<evidence type="ECO:0000313" key="2">
    <source>
        <dbReference type="WBParaSite" id="PDA_v2.g12908.t1"/>
    </source>
</evidence>
<protein>
    <submittedName>
        <fullName evidence="2">Uncharacterized protein</fullName>
    </submittedName>
</protein>
<sequence>MDENGKEYFIHDQKKHICKPIKITSIQSPSKFQRLERKDIVFKAKENTKPIEEEKILKLPNFEFRQGKRGTPEGKLVIFDTNDKSLNCQRKNRRVTAKVHLNNETNEKFIKK</sequence>